<dbReference type="Pfam" id="PF17261">
    <property type="entry name" value="DUF5327"/>
    <property type="match status" value="1"/>
</dbReference>
<protein>
    <recommendedName>
        <fullName evidence="4">YwdI family protein</fullName>
    </recommendedName>
</protein>
<feature type="compositionally biased region" description="Polar residues" evidence="1">
    <location>
        <begin position="66"/>
        <end position="80"/>
    </location>
</feature>
<feature type="region of interest" description="Disordered" evidence="1">
    <location>
        <begin position="66"/>
        <end position="94"/>
    </location>
</feature>
<dbReference type="RefSeq" id="WP_204537324.1">
    <property type="nucleotide sequence ID" value="NZ_JAFBFI010000001.1"/>
</dbReference>
<dbReference type="InterPro" id="IPR035218">
    <property type="entry name" value="DUF5327"/>
</dbReference>
<organism evidence="2 3">
    <name type="scientific">Peribacillus deserti</name>
    <dbReference type="NCBI Taxonomy" id="673318"/>
    <lineage>
        <taxon>Bacteria</taxon>
        <taxon>Bacillati</taxon>
        <taxon>Bacillota</taxon>
        <taxon>Bacilli</taxon>
        <taxon>Bacillales</taxon>
        <taxon>Bacillaceae</taxon>
        <taxon>Peribacillus</taxon>
    </lineage>
</organism>
<gene>
    <name evidence="2" type="ORF">JOC77_000028</name>
</gene>
<comment type="caution">
    <text evidence="2">The sequence shown here is derived from an EMBL/GenBank/DDBJ whole genome shotgun (WGS) entry which is preliminary data.</text>
</comment>
<keyword evidence="3" id="KW-1185">Reference proteome</keyword>
<proteinExistence type="predicted"/>
<dbReference type="EMBL" id="JAFBFI010000001">
    <property type="protein sequence ID" value="MBM7690625.1"/>
    <property type="molecule type" value="Genomic_DNA"/>
</dbReference>
<name>A0ABS2QCC2_9BACI</name>
<evidence type="ECO:0008006" key="4">
    <source>
        <dbReference type="Google" id="ProtNLM"/>
    </source>
</evidence>
<accession>A0ABS2QCC2</accession>
<evidence type="ECO:0000313" key="2">
    <source>
        <dbReference type="EMBL" id="MBM7690625.1"/>
    </source>
</evidence>
<evidence type="ECO:0000256" key="1">
    <source>
        <dbReference type="SAM" id="MobiDB-lite"/>
    </source>
</evidence>
<dbReference type="Proteomes" id="UP000823486">
    <property type="component" value="Unassembled WGS sequence"/>
</dbReference>
<reference evidence="2 3" key="1">
    <citation type="submission" date="2021-01" db="EMBL/GenBank/DDBJ databases">
        <title>Genomic Encyclopedia of Type Strains, Phase IV (KMG-IV): sequencing the most valuable type-strain genomes for metagenomic binning, comparative biology and taxonomic classification.</title>
        <authorList>
            <person name="Goeker M."/>
        </authorList>
    </citation>
    <scope>NUCLEOTIDE SEQUENCE [LARGE SCALE GENOMIC DNA]</scope>
    <source>
        <strain evidence="2 3">DSM 105482</strain>
    </source>
</reference>
<sequence>MEISSRKMLDKIEDLLNQAKSADSEAGAQKYIIAIQAVCDLMLEGNSDTVSAAVMPIAELSFQSVPAKSMNQPSLPQTQPARIEGANGNSLLDF</sequence>
<evidence type="ECO:0000313" key="3">
    <source>
        <dbReference type="Proteomes" id="UP000823486"/>
    </source>
</evidence>